<evidence type="ECO:0000256" key="1">
    <source>
        <dbReference type="ARBA" id="ARBA00001967"/>
    </source>
</evidence>
<proteinExistence type="inferred from homology"/>
<dbReference type="InterPro" id="IPR018194">
    <property type="entry name" value="Ni-dep_hyd_lsu_Ni_BS"/>
</dbReference>
<comment type="caution">
    <text evidence="16">The sequence shown here is derived from an EMBL/GenBank/DDBJ whole genome shotgun (WGS) entry which is preliminary data.</text>
</comment>
<dbReference type="PANTHER" id="PTHR42958:SF2">
    <property type="entry name" value="UPTAKE HYDROGENASE LARGE SUBUNIT"/>
    <property type="match status" value="1"/>
</dbReference>
<accession>A0A2W1KLW4</accession>
<dbReference type="OMA" id="ANSDLGM"/>
<keyword evidence="6 14" id="KW-0533">Nickel</keyword>
<feature type="binding site" evidence="14">
    <location>
        <position position="570"/>
    </location>
    <ligand>
        <name>Mg(2+)</name>
        <dbReference type="ChEBI" id="CHEBI:18420"/>
    </ligand>
</feature>
<dbReference type="AlphaFoldDB" id="A0A2W1KLW4"/>
<evidence type="ECO:0000256" key="13">
    <source>
        <dbReference type="ARBA" id="ARBA00048757"/>
    </source>
</evidence>
<dbReference type="PROSITE" id="PS00507">
    <property type="entry name" value="NI_HGENASE_L_1"/>
    <property type="match status" value="1"/>
</dbReference>
<sequence length="585" mass="63717">MAKQTVVVDPVTRIEGHLRIEAEVKDGLITGASSSGTMVRGLEIILQGRDPRDAWAFAQRICGVCTLVHGIASVRAVEDALHYPIPQNAQLIRNLMIAAQFVHDHVMHFYQLHALDWVDVLSALQADPAKTAALAQSLSDYPRSSPGYFAEVKDKFTRFAASGQLGIFANGYWGNPAYKLPPEANLMALAHYLDALAWQREVAKLHAVFGGKNPHPNFVVGGAPTAISVSPAALHDGAAAGVGATAVNMTGLEIVQNVIREIRSFVDQVYLPDTLAIAGFYKDWFRKGEGVGNFLTYGEFPSMGINDLDGLMIPRGIILNRDLSTVHPLELSAPDQIQEFVAHSWYSYTVGKDQGLHPFAGQTHLDYTGPKPPYAHLDSEASYSWIKSPRWKGKVMEVGPLARMLVLYASGNQEARTLVDSSLRKLGLPVEALFSTMGRTAARTLESKIIADAMQGWYDQLMANIRAGELETFNPALWEPSTWPAEARGVGFMEAPRGALAHWVVIKDGLIDNYQAVVPSTWNAGPRDAAGQDGPYEAALKGTELPDPAQPLEILRTIHSFDPCIACAVHLVDPTGEELLQVKVC</sequence>
<comment type="catalytic activity">
    <reaction evidence="13">
        <text>H2 + A = AH2</text>
        <dbReference type="Rhea" id="RHEA:12116"/>
        <dbReference type="ChEBI" id="CHEBI:13193"/>
        <dbReference type="ChEBI" id="CHEBI:17499"/>
        <dbReference type="ChEBI" id="CHEBI:18276"/>
        <dbReference type="EC" id="1.12.99.6"/>
    </reaction>
</comment>
<comment type="cofactor">
    <cofactor evidence="14">
        <name>Fe cation</name>
        <dbReference type="ChEBI" id="CHEBI:24875"/>
    </cofactor>
</comment>
<name>A0A2W1KLW4_ACIFR</name>
<feature type="binding site" evidence="14">
    <location>
        <position position="65"/>
    </location>
    <ligand>
        <name>Fe cation</name>
        <dbReference type="ChEBI" id="CHEBI:24875"/>
    </ligand>
</feature>
<organism evidence="16 17">
    <name type="scientific">Acidithiobacillus ferrooxidans</name>
    <name type="common">Thiobacillus ferrooxidans</name>
    <dbReference type="NCBI Taxonomy" id="920"/>
    <lineage>
        <taxon>Bacteria</taxon>
        <taxon>Pseudomonadati</taxon>
        <taxon>Pseudomonadota</taxon>
        <taxon>Acidithiobacillia</taxon>
        <taxon>Acidithiobacillales</taxon>
        <taxon>Acidithiobacillaceae</taxon>
        <taxon>Acidithiobacillus</taxon>
    </lineage>
</organism>
<evidence type="ECO:0000256" key="6">
    <source>
        <dbReference type="ARBA" id="ARBA00022596"/>
    </source>
</evidence>
<comment type="subunit">
    <text evidence="4">Heterodimer of a large and a small subunit.</text>
</comment>
<dbReference type="InterPro" id="IPR029014">
    <property type="entry name" value="NiFe-Hase_large"/>
</dbReference>
<comment type="cofactor">
    <cofactor evidence="1 14">
        <name>Ni(2+)</name>
        <dbReference type="ChEBI" id="CHEBI:49786"/>
    </cofactor>
</comment>
<evidence type="ECO:0000256" key="10">
    <source>
        <dbReference type="ARBA" id="ARBA00040803"/>
    </source>
</evidence>
<evidence type="ECO:0000256" key="12">
    <source>
        <dbReference type="ARBA" id="ARBA00042683"/>
    </source>
</evidence>
<dbReference type="InterPro" id="IPR001501">
    <property type="entry name" value="Ni-dep_hyd_lsu"/>
</dbReference>
<feature type="binding site" evidence="14">
    <location>
        <position position="567"/>
    </location>
    <ligand>
        <name>Fe cation</name>
        <dbReference type="ChEBI" id="CHEBI:24875"/>
    </ligand>
</feature>
<evidence type="ECO:0000256" key="2">
    <source>
        <dbReference type="ARBA" id="ARBA00004202"/>
    </source>
</evidence>
<keyword evidence="8 15" id="KW-0560">Oxidoreductase</keyword>
<feature type="binding site" evidence="14">
    <location>
        <position position="43"/>
    </location>
    <ligand>
        <name>Mg(2+)</name>
        <dbReference type="ChEBI" id="CHEBI:18420"/>
    </ligand>
</feature>
<dbReference type="GO" id="GO:0033748">
    <property type="term" value="F:hydrogenase (acceptor) activity"/>
    <property type="evidence" value="ECO:0007669"/>
    <property type="project" value="UniProtKB-EC"/>
</dbReference>
<dbReference type="RefSeq" id="WP_012537694.1">
    <property type="nucleotide sequence ID" value="NZ_AP025160.1"/>
</dbReference>
<comment type="subcellular location">
    <subcellularLocation>
        <location evidence="2">Cell membrane</location>
        <topology evidence="2">Peripheral membrane protein</topology>
    </subcellularLocation>
</comment>
<dbReference type="EC" id="1.12.99.6" evidence="5"/>
<protein>
    <recommendedName>
        <fullName evidence="10">Uptake hydrogenase large subunit</fullName>
        <ecNumber evidence="5">1.12.99.6</ecNumber>
    </recommendedName>
    <alternativeName>
        <fullName evidence="12">Hydrogenlyase</fullName>
    </alternativeName>
    <alternativeName>
        <fullName evidence="11">Membrane-bound hydrogenase large subunit</fullName>
    </alternativeName>
</protein>
<gene>
    <name evidence="16" type="ORF">DN052_12625</name>
</gene>
<dbReference type="GO" id="GO:0016151">
    <property type="term" value="F:nickel cation binding"/>
    <property type="evidence" value="ECO:0007669"/>
    <property type="project" value="InterPro"/>
</dbReference>
<evidence type="ECO:0000256" key="7">
    <source>
        <dbReference type="ARBA" id="ARBA00022723"/>
    </source>
</evidence>
<comment type="function">
    <text evidence="9">This enzyme recycles the H(2) produced by nitrogenase to increase the production of ATP and to protect nitrogenase against inhibition or damage by O(2) under carbon- or phosphate-limited conditions.</text>
</comment>
<dbReference type="PANTHER" id="PTHR42958">
    <property type="entry name" value="HYDROGENASE-2 LARGE CHAIN"/>
    <property type="match status" value="1"/>
</dbReference>
<evidence type="ECO:0000256" key="11">
    <source>
        <dbReference type="ARBA" id="ARBA00041237"/>
    </source>
</evidence>
<evidence type="ECO:0000256" key="4">
    <source>
        <dbReference type="ARBA" id="ARBA00011771"/>
    </source>
</evidence>
<reference evidence="16 17" key="1">
    <citation type="submission" date="2018-06" db="EMBL/GenBank/DDBJ databases">
        <title>Draft sequence of Acidithiobacillus ferrooxidans CCM 4253.</title>
        <authorList>
            <person name="Moya-Beltran A."/>
            <person name="Castro M."/>
            <person name="Covarrubias P.C."/>
            <person name="Issotta F."/>
            <person name="Janiczek O."/>
            <person name="Mandl M."/>
            <person name="Kucera J."/>
            <person name="Quatrini R."/>
        </authorList>
    </citation>
    <scope>NUCLEOTIDE SEQUENCE [LARGE SCALE GENOMIC DNA]</scope>
    <source>
        <strain evidence="16 17">CCM 4253</strain>
    </source>
</reference>
<feature type="binding site" evidence="14">
    <location>
        <position position="65"/>
    </location>
    <ligand>
        <name>Ni(2+)</name>
        <dbReference type="ChEBI" id="CHEBI:49786"/>
    </ligand>
</feature>
<dbReference type="GeneID" id="65282263"/>
<keyword evidence="14" id="KW-0460">Magnesium</keyword>
<dbReference type="GO" id="GO:0008901">
    <property type="term" value="F:ferredoxin hydrogenase activity"/>
    <property type="evidence" value="ECO:0007669"/>
    <property type="project" value="InterPro"/>
</dbReference>
<evidence type="ECO:0000256" key="5">
    <source>
        <dbReference type="ARBA" id="ARBA00012082"/>
    </source>
</evidence>
<dbReference type="FunFam" id="1.10.645.10:FF:000002">
    <property type="entry name" value="Hydrogenase 2 large subunit"/>
    <property type="match status" value="1"/>
</dbReference>
<dbReference type="GO" id="GO:0005886">
    <property type="term" value="C:plasma membrane"/>
    <property type="evidence" value="ECO:0007669"/>
    <property type="project" value="UniProtKB-SubCell"/>
</dbReference>
<dbReference type="SUPFAM" id="SSF56762">
    <property type="entry name" value="HydB/Nqo4-like"/>
    <property type="match status" value="1"/>
</dbReference>
<comment type="similarity">
    <text evidence="3 15">Belongs to the [NiFe]/[NiFeSe] hydrogenase large subunit family.</text>
</comment>
<evidence type="ECO:0000256" key="14">
    <source>
        <dbReference type="PIRSR" id="PIRSR601501-1"/>
    </source>
</evidence>
<evidence type="ECO:0000313" key="16">
    <source>
        <dbReference type="EMBL" id="PZD80341.1"/>
    </source>
</evidence>
<dbReference type="Gene3D" id="1.10.645.10">
    <property type="entry name" value="Cytochrome-c3 Hydrogenase, chain B"/>
    <property type="match status" value="1"/>
</dbReference>
<evidence type="ECO:0000256" key="8">
    <source>
        <dbReference type="ARBA" id="ARBA00023002"/>
    </source>
</evidence>
<evidence type="ECO:0000256" key="15">
    <source>
        <dbReference type="RuleBase" id="RU003896"/>
    </source>
</evidence>
<keyword evidence="7 14" id="KW-0479">Metal-binding</keyword>
<dbReference type="InterPro" id="IPR050867">
    <property type="entry name" value="NiFe/NiFeSe_hydrgnase_LSU"/>
</dbReference>
<evidence type="ECO:0000256" key="3">
    <source>
        <dbReference type="ARBA" id="ARBA00009292"/>
    </source>
</evidence>
<feature type="binding site" evidence="14">
    <location>
        <position position="564"/>
    </location>
    <ligand>
        <name>Ni(2+)</name>
        <dbReference type="ChEBI" id="CHEBI:49786"/>
    </ligand>
</feature>
<evidence type="ECO:0000313" key="17">
    <source>
        <dbReference type="Proteomes" id="UP000248886"/>
    </source>
</evidence>
<dbReference type="OrthoDB" id="9761717at2"/>
<dbReference type="Pfam" id="PF00374">
    <property type="entry name" value="NiFeSe_Hases"/>
    <property type="match status" value="1"/>
</dbReference>
<dbReference type="EMBL" id="QKQP01000006">
    <property type="protein sequence ID" value="PZD80341.1"/>
    <property type="molecule type" value="Genomic_DNA"/>
</dbReference>
<dbReference type="Proteomes" id="UP000248886">
    <property type="component" value="Unassembled WGS sequence"/>
</dbReference>
<keyword evidence="14" id="KW-0408">Iron</keyword>
<evidence type="ECO:0000256" key="9">
    <source>
        <dbReference type="ARBA" id="ARBA00037655"/>
    </source>
</evidence>
<feature type="binding site" evidence="14">
    <location>
        <position position="62"/>
    </location>
    <ligand>
        <name>Mg(2+)</name>
        <dbReference type="ChEBI" id="CHEBI:18420"/>
    </ligand>
</feature>
<dbReference type="PROSITE" id="PS00508">
    <property type="entry name" value="NI_HGENASE_L_2"/>
    <property type="match status" value="1"/>
</dbReference>